<evidence type="ECO:0000313" key="3">
    <source>
        <dbReference type="Proteomes" id="UP001228690"/>
    </source>
</evidence>
<reference evidence="2 3" key="1">
    <citation type="submission" date="2023-04" db="EMBL/GenBank/DDBJ databases">
        <title>Spirochaete genome identified in red abalone sample constitutes a novel genus.</title>
        <authorList>
            <person name="Sharma S.P."/>
            <person name="Purcell C.M."/>
            <person name="Hyde J.R."/>
            <person name="Severin A.J."/>
        </authorList>
    </citation>
    <scope>NUCLEOTIDE SEQUENCE [LARGE SCALE GENOMIC DNA]</scope>
    <source>
        <strain evidence="2 3">SP-2023</strain>
    </source>
</reference>
<dbReference type="SUPFAM" id="SSF101960">
    <property type="entry name" value="Stabilizer of iron transporter SufD"/>
    <property type="match status" value="1"/>
</dbReference>
<keyword evidence="3" id="KW-1185">Reference proteome</keyword>
<dbReference type="RefSeq" id="WP_326927401.1">
    <property type="nucleotide sequence ID" value="NZ_CP123443.1"/>
</dbReference>
<gene>
    <name evidence="2" type="ORF">P0082_12160</name>
</gene>
<dbReference type="PANTHER" id="PTHR43575:SF1">
    <property type="entry name" value="PROTEIN ABCI7, CHLOROPLASTIC"/>
    <property type="match status" value="1"/>
</dbReference>
<dbReference type="PANTHER" id="PTHR43575">
    <property type="entry name" value="PROTEIN ABCI7, CHLOROPLASTIC"/>
    <property type="match status" value="1"/>
</dbReference>
<dbReference type="InterPro" id="IPR000825">
    <property type="entry name" value="SUF_FeS_clus_asmbl_SufBD_core"/>
</dbReference>
<proteinExistence type="predicted"/>
<accession>A0ABY8MH45</accession>
<dbReference type="EMBL" id="CP123443">
    <property type="protein sequence ID" value="WGK69213.1"/>
    <property type="molecule type" value="Genomic_DNA"/>
</dbReference>
<dbReference type="Proteomes" id="UP001228690">
    <property type="component" value="Chromosome"/>
</dbReference>
<dbReference type="InterPro" id="IPR055346">
    <property type="entry name" value="Fe-S_cluster_assembly_SufBD"/>
</dbReference>
<name>A0ABY8MH45_9SPIO</name>
<sequence>MSTYFSDQLQQLQKSAAADELVFRRDALEVFQTYGMPRRKQDPWKYTDNSALLNLPLNPPSPADTADSVPQVTAEPSAKIPLQEICFLNDVLLSQTSSEKISAQDAKIRSLELKADGELNLNPTKWQLDKDNLEEEENSYSLINAFSFSSAYELKPSPPASEGAPEQNLRLRFQGQNSYQAPRLYIDVPAGADVRILLDTRELGPNVYWNPYFFFNVGPAARLTLLERGPKLSGSDPNTGTGHVRSVTLRGKIAESAVVNAALFYWNTELAVHDTRFTIEGENAHVCMRGICFGEGRSAYHLRCENRHSAPNSKSENLYKNVLFDKATSEFYGIIHADSNGMGTDAVQKNRNLLLSNEARAIARPQLEILIDDLKCSHGSSTGSIDPEELFYMRSRGLSHYEATNLAVVGFVEEISTYFDEKLLETLGIEDCLHTLLSKRNS</sequence>
<feature type="domain" description="SUF system FeS cluster assembly SufBD core" evidence="1">
    <location>
        <begin position="174"/>
        <end position="411"/>
    </location>
</feature>
<evidence type="ECO:0000259" key="1">
    <source>
        <dbReference type="Pfam" id="PF01458"/>
    </source>
</evidence>
<organism evidence="2 3">
    <name type="scientific">Candidatus Haliotispira prima</name>
    <dbReference type="NCBI Taxonomy" id="3034016"/>
    <lineage>
        <taxon>Bacteria</taxon>
        <taxon>Pseudomonadati</taxon>
        <taxon>Spirochaetota</taxon>
        <taxon>Spirochaetia</taxon>
        <taxon>Spirochaetales</taxon>
        <taxon>Spirochaetaceae</taxon>
        <taxon>Candidatus Haliotispira</taxon>
    </lineage>
</organism>
<evidence type="ECO:0000313" key="2">
    <source>
        <dbReference type="EMBL" id="WGK69213.1"/>
    </source>
</evidence>
<dbReference type="InterPro" id="IPR037284">
    <property type="entry name" value="SUF_FeS_clus_asmbl_SufBD_sf"/>
</dbReference>
<protein>
    <submittedName>
        <fullName evidence="2">SufD family Fe-S cluster assembly protein</fullName>
    </submittedName>
</protein>
<dbReference type="Pfam" id="PF01458">
    <property type="entry name" value="SUFBD_core"/>
    <property type="match status" value="1"/>
</dbReference>